<accession>A0A1Y6G968</accession>
<protein>
    <recommendedName>
        <fullName evidence="3">Ribbon-helix-helix protein, copG family</fullName>
    </recommendedName>
</protein>
<reference evidence="2" key="1">
    <citation type="submission" date="2017-04" db="EMBL/GenBank/DDBJ databases">
        <authorList>
            <person name="Varghese N."/>
            <person name="Submissions S."/>
        </authorList>
    </citation>
    <scope>NUCLEOTIDE SEQUENCE [LARGE SCALE GENOMIC DNA]</scope>
</reference>
<dbReference type="Gene3D" id="1.10.1220.10">
    <property type="entry name" value="Met repressor-like"/>
    <property type="match status" value="1"/>
</dbReference>
<evidence type="ECO:0008006" key="3">
    <source>
        <dbReference type="Google" id="ProtNLM"/>
    </source>
</evidence>
<sequence>MAVSSTSIRKRSDGRKSLLVYMDEALIKELKKVAVDDDCNAYDIVEKATREWLERRQSRKK</sequence>
<name>A0A1Y6G968_9HYPH</name>
<dbReference type="OrthoDB" id="8255831at2"/>
<dbReference type="InterPro" id="IPR013321">
    <property type="entry name" value="Arc_rbn_hlx_hlx"/>
</dbReference>
<dbReference type="AlphaFoldDB" id="A0A1Y6G968"/>
<proteinExistence type="predicted"/>
<evidence type="ECO:0000313" key="1">
    <source>
        <dbReference type="EMBL" id="SMQ85913.1"/>
    </source>
</evidence>
<organism evidence="1 2">
    <name type="scientific">Devosia lucknowensis</name>
    <dbReference type="NCBI Taxonomy" id="1096929"/>
    <lineage>
        <taxon>Bacteria</taxon>
        <taxon>Pseudomonadati</taxon>
        <taxon>Pseudomonadota</taxon>
        <taxon>Alphaproteobacteria</taxon>
        <taxon>Hyphomicrobiales</taxon>
        <taxon>Devosiaceae</taxon>
        <taxon>Devosia</taxon>
    </lineage>
</organism>
<dbReference type="Proteomes" id="UP000194474">
    <property type="component" value="Unassembled WGS sequence"/>
</dbReference>
<keyword evidence="2" id="KW-1185">Reference proteome</keyword>
<dbReference type="EMBL" id="FXWK01000002">
    <property type="protein sequence ID" value="SMQ85913.1"/>
    <property type="molecule type" value="Genomic_DNA"/>
</dbReference>
<gene>
    <name evidence="1" type="ORF">SAMN06295905_3208</name>
</gene>
<evidence type="ECO:0000313" key="2">
    <source>
        <dbReference type="Proteomes" id="UP000194474"/>
    </source>
</evidence>
<dbReference type="GO" id="GO:0006355">
    <property type="term" value="P:regulation of DNA-templated transcription"/>
    <property type="evidence" value="ECO:0007669"/>
    <property type="project" value="InterPro"/>
</dbReference>